<evidence type="ECO:0000313" key="2">
    <source>
        <dbReference type="EMBL" id="KAI9550916.1"/>
    </source>
</evidence>
<gene>
    <name evidence="2" type="ORF">GHT06_001723</name>
    <name evidence="1" type="ORF">GHT06_006671</name>
</gene>
<dbReference type="Proteomes" id="UP000820818">
    <property type="component" value="Unassembled WGS sequence"/>
</dbReference>
<organism evidence="2 3">
    <name type="scientific">Daphnia sinensis</name>
    <dbReference type="NCBI Taxonomy" id="1820382"/>
    <lineage>
        <taxon>Eukaryota</taxon>
        <taxon>Metazoa</taxon>
        <taxon>Ecdysozoa</taxon>
        <taxon>Arthropoda</taxon>
        <taxon>Crustacea</taxon>
        <taxon>Branchiopoda</taxon>
        <taxon>Diplostraca</taxon>
        <taxon>Cladocera</taxon>
        <taxon>Anomopoda</taxon>
        <taxon>Daphniidae</taxon>
        <taxon>Daphnia</taxon>
        <taxon>Daphnia similis group</taxon>
    </lineage>
</organism>
<accession>A0AAD5KVX8</accession>
<protein>
    <submittedName>
        <fullName evidence="2">Uncharacterized protein</fullName>
    </submittedName>
</protein>
<reference evidence="2" key="1">
    <citation type="submission" date="2022-05" db="EMBL/GenBank/DDBJ databases">
        <title>A multi-omics perspective on studying reproductive biology in Daphnia sinensis.</title>
        <authorList>
            <person name="Jia J."/>
        </authorList>
    </citation>
    <scope>NUCLEOTIDE SEQUENCE</scope>
    <source>
        <strain evidence="2">WSL</strain>
    </source>
</reference>
<name>A0AAD5KVX8_9CRUS</name>
<evidence type="ECO:0000313" key="3">
    <source>
        <dbReference type="Proteomes" id="UP000820818"/>
    </source>
</evidence>
<dbReference type="EMBL" id="WJBH02000096">
    <property type="protein sequence ID" value="KAI9550738.1"/>
    <property type="molecule type" value="Genomic_DNA"/>
</dbReference>
<keyword evidence="3" id="KW-1185">Reference proteome</keyword>
<evidence type="ECO:0000313" key="1">
    <source>
        <dbReference type="EMBL" id="KAI9550738.1"/>
    </source>
</evidence>
<sequence length="158" mass="16699">MGPSTIVQLGLAIHVGSCPLKVIVNGQKPHPLGSVEVAVEIIVMIVVTKAIVLGMKDIGLVLGNDTIKKFSQLEIQCREGKPKLWMGELPMGSTGRGGAWDAGWSIRENQNTGRVESTTLILGGGGDRTSTIGVTLLTTRTISYLEKSQGNLGGWSFG</sequence>
<dbReference type="AlphaFoldDB" id="A0AAD5KVX8"/>
<comment type="caution">
    <text evidence="2">The sequence shown here is derived from an EMBL/GenBank/DDBJ whole genome shotgun (WGS) entry which is preliminary data.</text>
</comment>
<dbReference type="EMBL" id="WJBH02000071">
    <property type="protein sequence ID" value="KAI9550916.1"/>
    <property type="molecule type" value="Genomic_DNA"/>
</dbReference>
<proteinExistence type="predicted"/>